<organism evidence="1 2">
    <name type="scientific">Dorcoceras hygrometricum</name>
    <dbReference type="NCBI Taxonomy" id="472368"/>
    <lineage>
        <taxon>Eukaryota</taxon>
        <taxon>Viridiplantae</taxon>
        <taxon>Streptophyta</taxon>
        <taxon>Embryophyta</taxon>
        <taxon>Tracheophyta</taxon>
        <taxon>Spermatophyta</taxon>
        <taxon>Magnoliopsida</taxon>
        <taxon>eudicotyledons</taxon>
        <taxon>Gunneridae</taxon>
        <taxon>Pentapetalae</taxon>
        <taxon>asterids</taxon>
        <taxon>lamiids</taxon>
        <taxon>Lamiales</taxon>
        <taxon>Gesneriaceae</taxon>
        <taxon>Didymocarpoideae</taxon>
        <taxon>Trichosporeae</taxon>
        <taxon>Loxocarpinae</taxon>
        <taxon>Dorcoceras</taxon>
    </lineage>
</organism>
<name>A0A2Z7AML4_9LAMI</name>
<evidence type="ECO:0000313" key="1">
    <source>
        <dbReference type="EMBL" id="KZV23041.1"/>
    </source>
</evidence>
<proteinExistence type="predicted"/>
<gene>
    <name evidence="1" type="ORF">F511_28711</name>
</gene>
<sequence>MASSLFVNTLQVNFDFALTMEHNGMIKMFISLEESGLKEFLEASDSIFEEAVVEFFANSKVIAGTIVSLVGTRKIAITKDMFAKVFWLPSEGLTNFLNIPEETVTKMRSQFSGSDEPFRSPNKKKGMKIEFRLLHDVIAKALCTKAGSFDQVTSEKLDMMIAITVGLKVNWAQVLFQVLLNMVNTPKRQWQGFSIQISALLQNIVKGNLGESVKFHPQKVLTSLDRPKGPGSNSEHSVHVHHRDFIVTPIADQIGPIDSVSETEHNDLKNHFSEPQCKKTVLPLNSGKPRTCVTINGPGIQLAVGPRPLWLRNHNSGLVQRIMVKRLATSPHNPLGITDSACKNKLVVVSVQYGPFNPYIPIRSTTIVDWTVKMRIRSPELETSICDANYHVSMAYLSSSTFEMSSAVDIQLCFFAPGLKLFTTPASLASGSSCRLIEQRLVPFQAQRLIFSVKSKRCRVKLFKRHRFVIVLVFIVPADLSSSADHDVVIDDIIIDGPFRCSSWFPFDVPAGPSSSFSACSWFIFLF</sequence>
<evidence type="ECO:0000313" key="2">
    <source>
        <dbReference type="Proteomes" id="UP000250235"/>
    </source>
</evidence>
<accession>A0A2Z7AML4</accession>
<evidence type="ECO:0008006" key="3">
    <source>
        <dbReference type="Google" id="ProtNLM"/>
    </source>
</evidence>
<keyword evidence="2" id="KW-1185">Reference proteome</keyword>
<protein>
    <recommendedName>
        <fullName evidence="3">Dystroglycan-like</fullName>
    </recommendedName>
</protein>
<dbReference type="EMBL" id="KV013965">
    <property type="protein sequence ID" value="KZV23041.1"/>
    <property type="molecule type" value="Genomic_DNA"/>
</dbReference>
<dbReference type="Proteomes" id="UP000250235">
    <property type="component" value="Unassembled WGS sequence"/>
</dbReference>
<dbReference type="AlphaFoldDB" id="A0A2Z7AML4"/>
<reference evidence="1 2" key="1">
    <citation type="journal article" date="2015" name="Proc. Natl. Acad. Sci. U.S.A.">
        <title>The resurrection genome of Boea hygrometrica: A blueprint for survival of dehydration.</title>
        <authorList>
            <person name="Xiao L."/>
            <person name="Yang G."/>
            <person name="Zhang L."/>
            <person name="Yang X."/>
            <person name="Zhao S."/>
            <person name="Ji Z."/>
            <person name="Zhou Q."/>
            <person name="Hu M."/>
            <person name="Wang Y."/>
            <person name="Chen M."/>
            <person name="Xu Y."/>
            <person name="Jin H."/>
            <person name="Xiao X."/>
            <person name="Hu G."/>
            <person name="Bao F."/>
            <person name="Hu Y."/>
            <person name="Wan P."/>
            <person name="Li L."/>
            <person name="Deng X."/>
            <person name="Kuang T."/>
            <person name="Xiang C."/>
            <person name="Zhu J.K."/>
            <person name="Oliver M.J."/>
            <person name="He Y."/>
        </authorList>
    </citation>
    <scope>NUCLEOTIDE SEQUENCE [LARGE SCALE GENOMIC DNA]</scope>
    <source>
        <strain evidence="2">cv. XS01</strain>
    </source>
</reference>
<dbReference type="OrthoDB" id="1751168at2759"/>